<evidence type="ECO:0000256" key="1">
    <source>
        <dbReference type="SAM" id="MobiDB-lite"/>
    </source>
</evidence>
<comment type="caution">
    <text evidence="2">The sequence shown here is derived from an EMBL/GenBank/DDBJ whole genome shotgun (WGS) entry which is preliminary data.</text>
</comment>
<proteinExistence type="predicted"/>
<evidence type="ECO:0000313" key="2">
    <source>
        <dbReference type="EMBL" id="KAG2375895.1"/>
    </source>
</evidence>
<dbReference type="AlphaFoldDB" id="A0A8T0JMN7"/>
<evidence type="ECO:0000313" key="3">
    <source>
        <dbReference type="Proteomes" id="UP000743370"/>
    </source>
</evidence>
<feature type="region of interest" description="Disordered" evidence="1">
    <location>
        <begin position="143"/>
        <end position="164"/>
    </location>
</feature>
<organism evidence="2 3">
    <name type="scientific">Phaseolus angularis</name>
    <name type="common">Azuki bean</name>
    <name type="synonym">Vigna angularis</name>
    <dbReference type="NCBI Taxonomy" id="3914"/>
    <lineage>
        <taxon>Eukaryota</taxon>
        <taxon>Viridiplantae</taxon>
        <taxon>Streptophyta</taxon>
        <taxon>Embryophyta</taxon>
        <taxon>Tracheophyta</taxon>
        <taxon>Spermatophyta</taxon>
        <taxon>Magnoliopsida</taxon>
        <taxon>eudicotyledons</taxon>
        <taxon>Gunneridae</taxon>
        <taxon>Pentapetalae</taxon>
        <taxon>rosids</taxon>
        <taxon>fabids</taxon>
        <taxon>Fabales</taxon>
        <taxon>Fabaceae</taxon>
        <taxon>Papilionoideae</taxon>
        <taxon>50 kb inversion clade</taxon>
        <taxon>NPAAA clade</taxon>
        <taxon>indigoferoid/millettioid clade</taxon>
        <taxon>Phaseoleae</taxon>
        <taxon>Vigna</taxon>
    </lineage>
</organism>
<feature type="compositionally biased region" description="Basic and acidic residues" evidence="1">
    <location>
        <begin position="152"/>
        <end position="164"/>
    </location>
</feature>
<protein>
    <submittedName>
        <fullName evidence="2">Uncharacterized protein</fullName>
    </submittedName>
</protein>
<gene>
    <name evidence="2" type="ORF">HKW66_Vig0159510</name>
</gene>
<name>A0A8T0JMN7_PHAAN</name>
<reference evidence="2 3" key="1">
    <citation type="submission" date="2020-05" db="EMBL/GenBank/DDBJ databases">
        <title>Vigna angularis (adzuki bean) Var. LongXiaoDou No. 4 denovo assembly.</title>
        <authorList>
            <person name="Xiang H."/>
        </authorList>
    </citation>
    <scope>NUCLEOTIDE SEQUENCE [LARGE SCALE GENOMIC DNA]</scope>
    <source>
        <tissue evidence="2">Leaf</tissue>
    </source>
</reference>
<dbReference type="Proteomes" id="UP000743370">
    <property type="component" value="Unassembled WGS sequence"/>
</dbReference>
<sequence length="164" mass="18774">MLNRFLCYFLYATPSRYQNSFVASEKRKKLNSFVANEKRKKLNEKMFGKGNTRFGKGNTRFGKGNISPEIDLRLSGSLVWCESRFSVSSWIASWRNDFGSVMFHTGLVEDGASGDVQRSSFYVAETIRWMKKERPWGFGRRTAAGCDSVAPRPEHTGEEEKKGY</sequence>
<accession>A0A8T0JMN7</accession>
<dbReference type="EMBL" id="JABFOF010000010">
    <property type="protein sequence ID" value="KAG2375895.1"/>
    <property type="molecule type" value="Genomic_DNA"/>
</dbReference>